<protein>
    <submittedName>
        <fullName evidence="8">Tyrosine-type recombinase/integrase</fullName>
    </submittedName>
</protein>
<evidence type="ECO:0000259" key="7">
    <source>
        <dbReference type="PROSITE" id="PS51900"/>
    </source>
</evidence>
<dbReference type="InterPro" id="IPR044068">
    <property type="entry name" value="CB"/>
</dbReference>
<dbReference type="KEGG" id="pcea:J3359_10220"/>
<dbReference type="InterPro" id="IPR013762">
    <property type="entry name" value="Integrase-like_cat_sf"/>
</dbReference>
<dbReference type="Proteomes" id="UP000663920">
    <property type="component" value="Chromosome"/>
</dbReference>
<proteinExistence type="predicted"/>
<dbReference type="GO" id="GO:0007059">
    <property type="term" value="P:chromosome segregation"/>
    <property type="evidence" value="ECO:0007669"/>
    <property type="project" value="UniProtKB-KW"/>
</dbReference>
<dbReference type="Gene3D" id="1.10.150.130">
    <property type="match status" value="1"/>
</dbReference>
<keyword evidence="9" id="KW-1185">Reference proteome</keyword>
<keyword evidence="2" id="KW-0229">DNA integration</keyword>
<sequence length="275" mass="32551">MPNHLQEFFYYLEQNHIKNINDIQTKTVKNYYNYLQERANETRNGGLSKSYLNKHQQALKKFKEYLTNHNHTGINIHLKSEKNPTEEKLNILTQSEIKELFKATEFSHTESKFKLRDKAILVVLYSCGLRRNEAVHLNTNDIFFDKERVFVRKGKNYKERFIPINRKNAALLEAYIFEARPQFYQSHLSEALFINKNGTRMQGMSFTNRLQKIVQATNNKEITEKRITLHTLRHSIATHLLQHEVKLENIKTFLGHSSLESTQIYTHILQQITNN</sequence>
<evidence type="ECO:0000313" key="8">
    <source>
        <dbReference type="EMBL" id="QTE21215.1"/>
    </source>
</evidence>
<dbReference type="InterPro" id="IPR011010">
    <property type="entry name" value="DNA_brk_join_enz"/>
</dbReference>
<dbReference type="EMBL" id="CP071869">
    <property type="protein sequence ID" value="QTE21215.1"/>
    <property type="molecule type" value="Genomic_DNA"/>
</dbReference>
<dbReference type="GO" id="GO:0003677">
    <property type="term" value="F:DNA binding"/>
    <property type="evidence" value="ECO:0007669"/>
    <property type="project" value="UniProtKB-UniRule"/>
</dbReference>
<evidence type="ECO:0000256" key="3">
    <source>
        <dbReference type="ARBA" id="ARBA00023125"/>
    </source>
</evidence>
<name>A0A975CME2_9FLAO</name>
<dbReference type="Pfam" id="PF00589">
    <property type="entry name" value="Phage_integrase"/>
    <property type="match status" value="1"/>
</dbReference>
<evidence type="ECO:0000259" key="6">
    <source>
        <dbReference type="PROSITE" id="PS51898"/>
    </source>
</evidence>
<dbReference type="SUPFAM" id="SSF56349">
    <property type="entry name" value="DNA breaking-rejoining enzymes"/>
    <property type="match status" value="1"/>
</dbReference>
<dbReference type="InterPro" id="IPR050090">
    <property type="entry name" value="Tyrosine_recombinase_XerCD"/>
</dbReference>
<keyword evidence="1" id="KW-0159">Chromosome partition</keyword>
<dbReference type="RefSeq" id="WP_208076782.1">
    <property type="nucleotide sequence ID" value="NZ_CP071869.1"/>
</dbReference>
<evidence type="ECO:0000256" key="5">
    <source>
        <dbReference type="PROSITE-ProRule" id="PRU01248"/>
    </source>
</evidence>
<evidence type="ECO:0000256" key="2">
    <source>
        <dbReference type="ARBA" id="ARBA00022908"/>
    </source>
</evidence>
<dbReference type="Gene3D" id="1.10.443.10">
    <property type="entry name" value="Intergrase catalytic core"/>
    <property type="match status" value="1"/>
</dbReference>
<gene>
    <name evidence="8" type="ORF">J3359_10220</name>
</gene>
<dbReference type="InterPro" id="IPR002104">
    <property type="entry name" value="Integrase_catalytic"/>
</dbReference>
<dbReference type="InterPro" id="IPR010998">
    <property type="entry name" value="Integrase_recombinase_N"/>
</dbReference>
<feature type="domain" description="Core-binding (CB)" evidence="7">
    <location>
        <begin position="1"/>
        <end position="67"/>
    </location>
</feature>
<dbReference type="PANTHER" id="PTHR30349">
    <property type="entry name" value="PHAGE INTEGRASE-RELATED"/>
    <property type="match status" value="1"/>
</dbReference>
<feature type="domain" description="Tyr recombinase" evidence="6">
    <location>
        <begin position="87"/>
        <end position="275"/>
    </location>
</feature>
<dbReference type="GO" id="GO:0015074">
    <property type="term" value="P:DNA integration"/>
    <property type="evidence" value="ECO:0007669"/>
    <property type="project" value="UniProtKB-KW"/>
</dbReference>
<dbReference type="AlphaFoldDB" id="A0A975CME2"/>
<keyword evidence="3 5" id="KW-0238">DNA-binding</keyword>
<dbReference type="PROSITE" id="PS51900">
    <property type="entry name" value="CB"/>
    <property type="match status" value="1"/>
</dbReference>
<keyword evidence="4" id="KW-0233">DNA recombination</keyword>
<dbReference type="PANTHER" id="PTHR30349:SF81">
    <property type="entry name" value="TYROSINE RECOMBINASE XERC"/>
    <property type="match status" value="1"/>
</dbReference>
<accession>A0A975CME2</accession>
<organism evidence="8 9">
    <name type="scientific">Polaribacter cellanae</name>
    <dbReference type="NCBI Taxonomy" id="2818493"/>
    <lineage>
        <taxon>Bacteria</taxon>
        <taxon>Pseudomonadati</taxon>
        <taxon>Bacteroidota</taxon>
        <taxon>Flavobacteriia</taxon>
        <taxon>Flavobacteriales</taxon>
        <taxon>Flavobacteriaceae</taxon>
    </lineage>
</organism>
<dbReference type="GO" id="GO:0006310">
    <property type="term" value="P:DNA recombination"/>
    <property type="evidence" value="ECO:0007669"/>
    <property type="project" value="UniProtKB-KW"/>
</dbReference>
<evidence type="ECO:0000256" key="1">
    <source>
        <dbReference type="ARBA" id="ARBA00022829"/>
    </source>
</evidence>
<evidence type="ECO:0000256" key="4">
    <source>
        <dbReference type="ARBA" id="ARBA00023172"/>
    </source>
</evidence>
<dbReference type="PROSITE" id="PS51898">
    <property type="entry name" value="TYR_RECOMBINASE"/>
    <property type="match status" value="1"/>
</dbReference>
<evidence type="ECO:0000313" key="9">
    <source>
        <dbReference type="Proteomes" id="UP000663920"/>
    </source>
</evidence>
<reference evidence="8 9" key="1">
    <citation type="submission" date="2021-03" db="EMBL/GenBank/DDBJ databases">
        <title>Complete genome of Polaribacter_sp.SM13.</title>
        <authorList>
            <person name="Jeong S.W."/>
            <person name="Bae J.W."/>
        </authorList>
    </citation>
    <scope>NUCLEOTIDE SEQUENCE [LARGE SCALE GENOMIC DNA]</scope>
    <source>
        <strain evidence="8 9">SM13</strain>
    </source>
</reference>